<name>A0ABQ1ZR34_9BACL</name>
<protein>
    <recommendedName>
        <fullName evidence="1">KAP NTPase domain-containing protein</fullName>
    </recommendedName>
</protein>
<dbReference type="RefSeq" id="WP_172242644.1">
    <property type="nucleotide sequence ID" value="NZ_BMDD01000002.1"/>
</dbReference>
<feature type="domain" description="KAP NTPase" evidence="1">
    <location>
        <begin position="68"/>
        <end position="289"/>
    </location>
</feature>
<reference evidence="3" key="1">
    <citation type="journal article" date="2019" name="Int. J. Syst. Evol. Microbiol.">
        <title>The Global Catalogue of Microorganisms (GCM) 10K type strain sequencing project: providing services to taxonomists for standard genome sequencing and annotation.</title>
        <authorList>
            <consortium name="The Broad Institute Genomics Platform"/>
            <consortium name="The Broad Institute Genome Sequencing Center for Infectious Disease"/>
            <person name="Wu L."/>
            <person name="Ma J."/>
        </authorList>
    </citation>
    <scope>NUCLEOTIDE SEQUENCE [LARGE SCALE GENOMIC DNA]</scope>
    <source>
        <strain evidence="3">CCM 8702</strain>
    </source>
</reference>
<dbReference type="InterPro" id="IPR011646">
    <property type="entry name" value="KAP_P-loop"/>
</dbReference>
<evidence type="ECO:0000259" key="1">
    <source>
        <dbReference type="Pfam" id="PF07693"/>
    </source>
</evidence>
<dbReference type="Proteomes" id="UP000605427">
    <property type="component" value="Unassembled WGS sequence"/>
</dbReference>
<proteinExistence type="predicted"/>
<sequence>MSTNENHSKKQPDVRIGARDLKEQVYKIIPTYDLLLEQLKEIENSATYYSVYRNNEQNQKDRQDFNNTIGIFGPRGTGKSSVLYTLQAKLSERKTNILLPLIEPDNFGENTKIIGSIVGLLCEEGKSLLKALKKQQAFHEDPNPYFNNGILKPNNPLKQIIDETIEYHLYTERQYRDIIGQNYADFATHIRKSERVLIPDIEFKKKLMTLINTIIEVKHFLVKQEPCQDEKEGNKVQTDEAILIYIFIDDIDLKTSKTRELMDALMQYTNHPNIVTVLSGDYEILTESLTLALLKDEPLQQLGLTAISSLKRFKGKLEDLESEGVSNEAMTILERKTGLAHEYIKKIIPPARRHQLIKWNEKTIPNFAFGEVTLADQLAEALGEWSVFGYPVEEQEQKSPTIKANSRGYIIFDERPRGIVNAYYHLNQLVKTKNNKNKDVKKYFQLVKAFVDTLILSNNKLSLYQGFIYESFLIWGSDETNSVIKYEILNELETQTATTNDHYYLRMALYTIAELVTALLPQMTKDSNHYFGWRKQVMDNVLSEPETIQKLNEQEKNKEAIKEQYIVSNYLNRNQYAEYRLFFLLESLAVFSDPTIAAIFAESVVDFVRPEFYYRTRWDASDAQSKDENAIRAIHELLLKEKKLRKYKKDLKESVAFPERALIQELYYQAYYAQDLFRKSLANFSINLMESLCAETAESVKAERQFDLVMQVWNSKMSEFSYTDREKQKGNTNFGLQAKRTLFLNTIVELKKSPLVYAKFRETSAHAGKLLNTINAEISSKGSLLGLPESLFFMVESRMKKFSSDLIQKLFDQELFIDLSAMNKKESDDFLNAYSGVTYTRYDEAKAIYSQIANKEKVTFLSYYKALEKIESLAQNNRVYYGRTDANKFLPELRNGAKLSNAFSRQESFTIQQYSLYVQASESEVNIVAYEEAKEFISEELRFAQNTFQKKTAQYIQEYNILMNELDEDRLNQEEIQELKLSIDGINHKDF</sequence>
<gene>
    <name evidence="2" type="ORF">GCM10007362_18740</name>
</gene>
<evidence type="ECO:0000313" key="3">
    <source>
        <dbReference type="Proteomes" id="UP000605427"/>
    </source>
</evidence>
<organism evidence="2 3">
    <name type="scientific">Saccharibacillus endophyticus</name>
    <dbReference type="NCBI Taxonomy" id="2060666"/>
    <lineage>
        <taxon>Bacteria</taxon>
        <taxon>Bacillati</taxon>
        <taxon>Bacillota</taxon>
        <taxon>Bacilli</taxon>
        <taxon>Bacillales</taxon>
        <taxon>Paenibacillaceae</taxon>
        <taxon>Saccharibacillus</taxon>
    </lineage>
</organism>
<dbReference type="SUPFAM" id="SSF52540">
    <property type="entry name" value="P-loop containing nucleoside triphosphate hydrolases"/>
    <property type="match status" value="1"/>
</dbReference>
<accession>A0ABQ1ZR34</accession>
<dbReference type="Pfam" id="PF07693">
    <property type="entry name" value="KAP_NTPase"/>
    <property type="match status" value="1"/>
</dbReference>
<dbReference type="InterPro" id="IPR027417">
    <property type="entry name" value="P-loop_NTPase"/>
</dbReference>
<comment type="caution">
    <text evidence="2">The sequence shown here is derived from an EMBL/GenBank/DDBJ whole genome shotgun (WGS) entry which is preliminary data.</text>
</comment>
<evidence type="ECO:0000313" key="2">
    <source>
        <dbReference type="EMBL" id="GGH76461.1"/>
    </source>
</evidence>
<dbReference type="EMBL" id="BMDD01000002">
    <property type="protein sequence ID" value="GGH76461.1"/>
    <property type="molecule type" value="Genomic_DNA"/>
</dbReference>
<keyword evidence="3" id="KW-1185">Reference proteome</keyword>